<gene>
    <name evidence="3" type="ORF">Tci_005490</name>
</gene>
<dbReference type="InterPro" id="IPR008906">
    <property type="entry name" value="HATC_C_dom"/>
</dbReference>
<feature type="region of interest" description="Disordered" evidence="1">
    <location>
        <begin position="64"/>
        <end position="92"/>
    </location>
</feature>
<sequence>MNALLYFAFLLDPRDKDEFLQIVVDDHYEAEGLAIVKLKKKYIHAQFKALYEDYVRIHAPQSNSSSVLGKHSNDTTTNPLTRDRLRDKMKSSSTSTSTISELDKYLCESVEAFDSNVKFDILAWWKVNSPRFPILSLMARDLLAIPISTVAFKSVFSTSGRVLDTFRSSLSDKSIEILICTQDWLRKDNDKIMEKQEDSETIIFDSSEDECTSSKRDINEDQSFSY</sequence>
<evidence type="ECO:0000313" key="3">
    <source>
        <dbReference type="EMBL" id="GEU33512.1"/>
    </source>
</evidence>
<organism evidence="3">
    <name type="scientific">Tanacetum cinerariifolium</name>
    <name type="common">Dalmatian daisy</name>
    <name type="synonym">Chrysanthemum cinerariifolium</name>
    <dbReference type="NCBI Taxonomy" id="118510"/>
    <lineage>
        <taxon>Eukaryota</taxon>
        <taxon>Viridiplantae</taxon>
        <taxon>Streptophyta</taxon>
        <taxon>Embryophyta</taxon>
        <taxon>Tracheophyta</taxon>
        <taxon>Spermatophyta</taxon>
        <taxon>Magnoliopsida</taxon>
        <taxon>eudicotyledons</taxon>
        <taxon>Gunneridae</taxon>
        <taxon>Pentapetalae</taxon>
        <taxon>asterids</taxon>
        <taxon>campanulids</taxon>
        <taxon>Asterales</taxon>
        <taxon>Asteraceae</taxon>
        <taxon>Asteroideae</taxon>
        <taxon>Anthemideae</taxon>
        <taxon>Anthemidinae</taxon>
        <taxon>Tanacetum</taxon>
    </lineage>
</organism>
<dbReference type="Pfam" id="PF05699">
    <property type="entry name" value="Dimer_Tnp_hAT"/>
    <property type="match status" value="1"/>
</dbReference>
<dbReference type="SUPFAM" id="SSF53098">
    <property type="entry name" value="Ribonuclease H-like"/>
    <property type="match status" value="1"/>
</dbReference>
<evidence type="ECO:0000256" key="1">
    <source>
        <dbReference type="SAM" id="MobiDB-lite"/>
    </source>
</evidence>
<dbReference type="PANTHER" id="PTHR23272">
    <property type="entry name" value="BED FINGER-RELATED"/>
    <property type="match status" value="1"/>
</dbReference>
<feature type="region of interest" description="Disordered" evidence="1">
    <location>
        <begin position="206"/>
        <end position="226"/>
    </location>
</feature>
<accession>A0A6L2J9Y0</accession>
<feature type="domain" description="HAT C-terminal dimerisation" evidence="2">
    <location>
        <begin position="101"/>
        <end position="185"/>
    </location>
</feature>
<protein>
    <submittedName>
        <fullName evidence="3">Zinc finger BED domain-containing protein RICESLEEPER 2-like</fullName>
    </submittedName>
</protein>
<dbReference type="EMBL" id="BKCJ010000472">
    <property type="protein sequence ID" value="GEU33512.1"/>
    <property type="molecule type" value="Genomic_DNA"/>
</dbReference>
<comment type="caution">
    <text evidence="3">The sequence shown here is derived from an EMBL/GenBank/DDBJ whole genome shotgun (WGS) entry which is preliminary data.</text>
</comment>
<dbReference type="AlphaFoldDB" id="A0A6L2J9Y0"/>
<dbReference type="PANTHER" id="PTHR23272:SF190">
    <property type="entry name" value="ZINC FINGER, BED-TYPE-RELATED"/>
    <property type="match status" value="1"/>
</dbReference>
<dbReference type="InterPro" id="IPR012337">
    <property type="entry name" value="RNaseH-like_sf"/>
</dbReference>
<evidence type="ECO:0000259" key="2">
    <source>
        <dbReference type="Pfam" id="PF05699"/>
    </source>
</evidence>
<feature type="compositionally biased region" description="Basic and acidic residues" evidence="1">
    <location>
        <begin position="81"/>
        <end position="90"/>
    </location>
</feature>
<dbReference type="GO" id="GO:0046983">
    <property type="term" value="F:protein dimerization activity"/>
    <property type="evidence" value="ECO:0007669"/>
    <property type="project" value="InterPro"/>
</dbReference>
<name>A0A6L2J9Y0_TANCI</name>
<proteinExistence type="predicted"/>
<reference evidence="3" key="1">
    <citation type="journal article" date="2019" name="Sci. Rep.">
        <title>Draft genome of Tanacetum cinerariifolium, the natural source of mosquito coil.</title>
        <authorList>
            <person name="Yamashiro T."/>
            <person name="Shiraishi A."/>
            <person name="Satake H."/>
            <person name="Nakayama K."/>
        </authorList>
    </citation>
    <scope>NUCLEOTIDE SEQUENCE</scope>
</reference>